<organism evidence="2 3">
    <name type="scientific">Streptomyces macrosporus</name>
    <dbReference type="NCBI Taxonomy" id="44032"/>
    <lineage>
        <taxon>Bacteria</taxon>
        <taxon>Bacillati</taxon>
        <taxon>Actinomycetota</taxon>
        <taxon>Actinomycetes</taxon>
        <taxon>Kitasatosporales</taxon>
        <taxon>Streptomycetaceae</taxon>
        <taxon>Streptomyces</taxon>
    </lineage>
</organism>
<keyword evidence="3" id="KW-1185">Reference proteome</keyword>
<protein>
    <submittedName>
        <fullName evidence="2">Uncharacterized protein</fullName>
    </submittedName>
</protein>
<comment type="caution">
    <text evidence="2">The sequence shown here is derived from an EMBL/GenBank/DDBJ whole genome shotgun (WGS) entry which is preliminary data.</text>
</comment>
<evidence type="ECO:0000313" key="3">
    <source>
        <dbReference type="Proteomes" id="UP001501638"/>
    </source>
</evidence>
<accession>A0ABP5WQU1</accession>
<sequence>MTASHEIRLASRPVGEPLSENLGLGVPGGADTGKTPARPEVER</sequence>
<gene>
    <name evidence="2" type="ORF">GCM10010405_10610</name>
</gene>
<name>A0ABP5WQU1_9ACTN</name>
<dbReference type="EMBL" id="BAAASZ010000008">
    <property type="protein sequence ID" value="GAA2429737.1"/>
    <property type="molecule type" value="Genomic_DNA"/>
</dbReference>
<evidence type="ECO:0000256" key="1">
    <source>
        <dbReference type="SAM" id="MobiDB-lite"/>
    </source>
</evidence>
<proteinExistence type="predicted"/>
<evidence type="ECO:0000313" key="2">
    <source>
        <dbReference type="EMBL" id="GAA2429737.1"/>
    </source>
</evidence>
<reference evidence="3" key="1">
    <citation type="journal article" date="2019" name="Int. J. Syst. Evol. Microbiol.">
        <title>The Global Catalogue of Microorganisms (GCM) 10K type strain sequencing project: providing services to taxonomists for standard genome sequencing and annotation.</title>
        <authorList>
            <consortium name="The Broad Institute Genomics Platform"/>
            <consortium name="The Broad Institute Genome Sequencing Center for Infectious Disease"/>
            <person name="Wu L."/>
            <person name="Ma J."/>
        </authorList>
    </citation>
    <scope>NUCLEOTIDE SEQUENCE [LARGE SCALE GENOMIC DNA]</scope>
    <source>
        <strain evidence="3">JCM 6305</strain>
    </source>
</reference>
<dbReference type="RefSeq" id="WP_344320902.1">
    <property type="nucleotide sequence ID" value="NZ_BAAASZ010000008.1"/>
</dbReference>
<dbReference type="Proteomes" id="UP001501638">
    <property type="component" value="Unassembled WGS sequence"/>
</dbReference>
<feature type="region of interest" description="Disordered" evidence="1">
    <location>
        <begin position="1"/>
        <end position="43"/>
    </location>
</feature>